<evidence type="ECO:0000313" key="3">
    <source>
        <dbReference type="RefSeq" id="XP_023165760.1"/>
    </source>
</evidence>
<dbReference type="InterPro" id="IPR004119">
    <property type="entry name" value="EcKL"/>
</dbReference>
<reference evidence="3 4" key="1">
    <citation type="submission" date="2025-04" db="UniProtKB">
        <authorList>
            <consortium name="RefSeq"/>
        </authorList>
    </citation>
    <scope>IDENTIFICATION</scope>
    <source>
        <strain evidence="3 4">15085-1641.00</strain>
        <tissue evidence="3 4">Whole body</tissue>
    </source>
</reference>
<dbReference type="SMART" id="SM00587">
    <property type="entry name" value="CHK"/>
    <property type="match status" value="1"/>
</dbReference>
<gene>
    <name evidence="3 4" type="primary">LOC111595995</name>
</gene>
<evidence type="ECO:0000313" key="4">
    <source>
        <dbReference type="RefSeq" id="XP_023165762.1"/>
    </source>
</evidence>
<dbReference type="KEGG" id="dhe:111595995"/>
<dbReference type="RefSeq" id="XP_023165762.1">
    <property type="nucleotide sequence ID" value="XM_023309994.2"/>
</dbReference>
<feature type="domain" description="CHK kinase-like" evidence="1">
    <location>
        <begin position="138"/>
        <end position="332"/>
    </location>
</feature>
<dbReference type="Proteomes" id="UP000504633">
    <property type="component" value="Unplaced"/>
</dbReference>
<dbReference type="PANTHER" id="PTHR11012:SF55">
    <property type="entry name" value="BHLH DOMAIN-CONTAINING PROTEIN"/>
    <property type="match status" value="1"/>
</dbReference>
<name>A0A6J1LFE8_DROHY</name>
<organism evidence="2 4">
    <name type="scientific">Drosophila hydei</name>
    <name type="common">Fruit fly</name>
    <dbReference type="NCBI Taxonomy" id="7224"/>
    <lineage>
        <taxon>Eukaryota</taxon>
        <taxon>Metazoa</taxon>
        <taxon>Ecdysozoa</taxon>
        <taxon>Arthropoda</taxon>
        <taxon>Hexapoda</taxon>
        <taxon>Insecta</taxon>
        <taxon>Pterygota</taxon>
        <taxon>Neoptera</taxon>
        <taxon>Endopterygota</taxon>
        <taxon>Diptera</taxon>
        <taxon>Brachycera</taxon>
        <taxon>Muscomorpha</taxon>
        <taxon>Ephydroidea</taxon>
        <taxon>Drosophilidae</taxon>
        <taxon>Drosophila</taxon>
    </lineage>
</organism>
<dbReference type="InterPro" id="IPR011009">
    <property type="entry name" value="Kinase-like_dom_sf"/>
</dbReference>
<keyword evidence="2" id="KW-1185">Reference proteome</keyword>
<evidence type="ECO:0000259" key="1">
    <source>
        <dbReference type="SMART" id="SM00587"/>
    </source>
</evidence>
<dbReference type="OrthoDB" id="191037at2759"/>
<dbReference type="RefSeq" id="XP_023165760.1">
    <property type="nucleotide sequence ID" value="XM_023309992.2"/>
</dbReference>
<proteinExistence type="predicted"/>
<dbReference type="PANTHER" id="PTHR11012">
    <property type="entry name" value="PROTEIN KINASE-LIKE DOMAIN-CONTAINING"/>
    <property type="match status" value="1"/>
</dbReference>
<dbReference type="Pfam" id="PF02958">
    <property type="entry name" value="EcKL"/>
    <property type="match status" value="1"/>
</dbReference>
<protein>
    <submittedName>
        <fullName evidence="3 4">Uncharacterized protein LOC111595995</fullName>
    </submittedName>
</protein>
<dbReference type="InterPro" id="IPR015897">
    <property type="entry name" value="CHK_kinase-like"/>
</dbReference>
<sequence length="412" mass="48172">MGEVPEIKDFHKVIELYLQGAKLESYESRYLTKPGDNYGSLMLAISAKIKQSNDMMKDLHMIAKLPPLTNDLYWQIFQPERTCITENAVYQYLAPEIEKLQLESGVLPVNLFDGFPRYFGSRISLNPEATKVDRDAVLVQENLTIRGYQPGDRHKSYDLQHTVLILHYMAQFHALPLALRLKKPKVFDSKIRPYFKKFDMNENMEEDTQVMLKEESLREIRDIFDGDETIVNGVKKLQDIYDEFQIADEVEDSPWTSIVHMDLWINNLMVKYDESGLPVKLKFVDFQIAQYESVIHDLIFLLLSSVDTSVLEENYYNFLRIYYEAFIKSLKRANVDTSKYTYETYLDEVQRVAPVQVPHALFMTKVLLADNNTLPSDYKDVDLTMLTKKGSEQIITKLRDIIRLAREFNIFY</sequence>
<dbReference type="GeneID" id="111595995"/>
<accession>A0A6J1LFE8</accession>
<dbReference type="Gene3D" id="3.90.1200.10">
    <property type="match status" value="1"/>
</dbReference>
<dbReference type="AlphaFoldDB" id="A0A6J1LFE8"/>
<evidence type="ECO:0000313" key="2">
    <source>
        <dbReference type="Proteomes" id="UP000504633"/>
    </source>
</evidence>
<dbReference type="SUPFAM" id="SSF56112">
    <property type="entry name" value="Protein kinase-like (PK-like)"/>
    <property type="match status" value="1"/>
</dbReference>
<dbReference type="OMA" id="PYDLAHT"/>